<accession>A0ABD5UCF0</accession>
<dbReference type="Gene3D" id="3.40.390.10">
    <property type="entry name" value="Collagenase (Catalytic Domain)"/>
    <property type="match status" value="1"/>
</dbReference>
<name>A0ABD5UCF0_9EURY</name>
<evidence type="ECO:0000313" key="2">
    <source>
        <dbReference type="EMBL" id="MFC6838144.1"/>
    </source>
</evidence>
<feature type="region of interest" description="Disordered" evidence="1">
    <location>
        <begin position="33"/>
        <end position="55"/>
    </location>
</feature>
<proteinExistence type="predicted"/>
<keyword evidence="3" id="KW-1185">Reference proteome</keyword>
<gene>
    <name evidence="2" type="ORF">ACFQHK_16805</name>
</gene>
<dbReference type="AlphaFoldDB" id="A0ABD5UCF0"/>
<protein>
    <submittedName>
        <fullName evidence="2">Matrixin</fullName>
    </submittedName>
</protein>
<dbReference type="SUPFAM" id="SSF55486">
    <property type="entry name" value="Metalloproteases ('zincins'), catalytic domain"/>
    <property type="match status" value="1"/>
</dbReference>
<dbReference type="Proteomes" id="UP001596406">
    <property type="component" value="Unassembled WGS sequence"/>
</dbReference>
<dbReference type="InterPro" id="IPR024079">
    <property type="entry name" value="MetalloPept_cat_dom_sf"/>
</dbReference>
<evidence type="ECO:0000313" key="3">
    <source>
        <dbReference type="Proteomes" id="UP001596406"/>
    </source>
</evidence>
<comment type="caution">
    <text evidence="2">The sequence shown here is derived from an EMBL/GenBank/DDBJ whole genome shotgun (WGS) entry which is preliminary data.</text>
</comment>
<evidence type="ECO:0000256" key="1">
    <source>
        <dbReference type="SAM" id="MobiDB-lite"/>
    </source>
</evidence>
<organism evidence="2 3">
    <name type="scientific">Halomarina ordinaria</name>
    <dbReference type="NCBI Taxonomy" id="3033939"/>
    <lineage>
        <taxon>Archaea</taxon>
        <taxon>Methanobacteriati</taxon>
        <taxon>Methanobacteriota</taxon>
        <taxon>Stenosarchaea group</taxon>
        <taxon>Halobacteria</taxon>
        <taxon>Halobacteriales</taxon>
        <taxon>Natronomonadaceae</taxon>
        <taxon>Halomarina</taxon>
    </lineage>
</organism>
<dbReference type="EMBL" id="JBHSXM010000003">
    <property type="protein sequence ID" value="MFC6838144.1"/>
    <property type="molecule type" value="Genomic_DNA"/>
</dbReference>
<dbReference type="RefSeq" id="WP_304449862.1">
    <property type="nucleotide sequence ID" value="NZ_JARRAH010000003.1"/>
</dbReference>
<sequence length="345" mass="36906">MKRDLLVVLVVLLVASVGAGGTFLLGGEGSGNATGGGDGEASQAASTDAPDTPWGNETVVVGINYTTWENRSLSPHVEETLDYWNGPAGRHGAYEATFVLDPDADDPDVEVRVVPSIPTCGVEGTERTLGCAPVLREGTRASSPEVVEVVAGYNDTSTTRTLRHEFGHVLGIGHGERPYSLMTERYDATRLPQRDAADRPDPWRPEHLTVYVDDGNHSASAGDLREQVGGALGYYESGAEGAVETDLRFALTDDPAEANVVVAFPDEPTCRSGPGSCRTLYGDDPDGDGALEHYDRLRIEVVDVDGEAVGWHVGANLLPVFGADADRPPAFVDAGYEERRGRWWE</sequence>
<reference evidence="2 3" key="1">
    <citation type="journal article" date="2019" name="Int. J. Syst. Evol. Microbiol.">
        <title>The Global Catalogue of Microorganisms (GCM) 10K type strain sequencing project: providing services to taxonomists for standard genome sequencing and annotation.</title>
        <authorList>
            <consortium name="The Broad Institute Genomics Platform"/>
            <consortium name="The Broad Institute Genome Sequencing Center for Infectious Disease"/>
            <person name="Wu L."/>
            <person name="Ma J."/>
        </authorList>
    </citation>
    <scope>NUCLEOTIDE SEQUENCE [LARGE SCALE GENOMIC DNA]</scope>
    <source>
        <strain evidence="2 3">PSRA2</strain>
    </source>
</reference>